<dbReference type="SUPFAM" id="SSF89155">
    <property type="entry name" value="TorD-like"/>
    <property type="match status" value="1"/>
</dbReference>
<dbReference type="Proteomes" id="UP000697995">
    <property type="component" value="Unassembled WGS sequence"/>
</dbReference>
<name>A0ABS1CS23_9PROT</name>
<dbReference type="InterPro" id="IPR020945">
    <property type="entry name" value="DMSO/NO3_reduct_chaperone"/>
</dbReference>
<protein>
    <submittedName>
        <fullName evidence="2">Molecular chaperone TorD</fullName>
    </submittedName>
</protein>
<proteinExistence type="predicted"/>
<dbReference type="Pfam" id="PF02613">
    <property type="entry name" value="Nitrate_red_del"/>
    <property type="match status" value="1"/>
</dbReference>
<keyword evidence="3" id="KW-1185">Reference proteome</keyword>
<comment type="caution">
    <text evidence="2">The sequence shown here is derived from an EMBL/GenBank/DDBJ whole genome shotgun (WGS) entry which is preliminary data.</text>
</comment>
<dbReference type="InterPro" id="IPR036411">
    <property type="entry name" value="TorD-like_sf"/>
</dbReference>
<gene>
    <name evidence="2" type="ORF">CKO45_03290</name>
</gene>
<sequence>MTGDAQIDLVDVERAQLFALLGRLLAAPPEQDLLRRLAALAGNPNPVGQAIQALAAAAGATDPVSVEREHFDLFIGVGRGELLPYASYYLTGFLHERPLAELRGDLGRLGVARGEGVAEPEDHIAFLCETLAGLIAGRFGDPAAAGPFFQRHLRPWAGRFFADLEGAAPARFYRAVGGLGRLAVEIEQAAAELPP</sequence>
<evidence type="ECO:0000313" key="3">
    <source>
        <dbReference type="Proteomes" id="UP000697995"/>
    </source>
</evidence>
<dbReference type="InterPro" id="IPR050289">
    <property type="entry name" value="TorD/DmsD_chaperones"/>
</dbReference>
<keyword evidence="1" id="KW-0143">Chaperone</keyword>
<organism evidence="2 3">
    <name type="scientific">Paracraurococcus ruber</name>
    <dbReference type="NCBI Taxonomy" id="77675"/>
    <lineage>
        <taxon>Bacteria</taxon>
        <taxon>Pseudomonadati</taxon>
        <taxon>Pseudomonadota</taxon>
        <taxon>Alphaproteobacteria</taxon>
        <taxon>Acetobacterales</taxon>
        <taxon>Roseomonadaceae</taxon>
        <taxon>Paracraurococcus</taxon>
    </lineage>
</organism>
<dbReference type="PANTHER" id="PTHR34227">
    <property type="entry name" value="CHAPERONE PROTEIN YCDY"/>
    <property type="match status" value="1"/>
</dbReference>
<dbReference type="EMBL" id="NRSG01000013">
    <property type="protein sequence ID" value="MBK1657252.1"/>
    <property type="molecule type" value="Genomic_DNA"/>
</dbReference>
<evidence type="ECO:0000256" key="1">
    <source>
        <dbReference type="ARBA" id="ARBA00023186"/>
    </source>
</evidence>
<reference evidence="2 3" key="1">
    <citation type="journal article" date="2020" name="Microorganisms">
        <title>Osmotic Adaptation and Compatible Solute Biosynthesis of Phototrophic Bacteria as Revealed from Genome Analyses.</title>
        <authorList>
            <person name="Imhoff J.F."/>
            <person name="Rahn T."/>
            <person name="Kunzel S."/>
            <person name="Keller A."/>
            <person name="Neulinger S.C."/>
        </authorList>
    </citation>
    <scope>NUCLEOTIDE SEQUENCE [LARGE SCALE GENOMIC DNA]</scope>
    <source>
        <strain evidence="2 3">DSM 15382</strain>
    </source>
</reference>
<dbReference type="RefSeq" id="WP_133219012.1">
    <property type="nucleotide sequence ID" value="NZ_NRSG01000013.1"/>
</dbReference>
<dbReference type="PANTHER" id="PTHR34227:SF1">
    <property type="entry name" value="DIMETHYL SULFOXIDE REDUCTASE CHAPERONE-RELATED"/>
    <property type="match status" value="1"/>
</dbReference>
<evidence type="ECO:0000313" key="2">
    <source>
        <dbReference type="EMBL" id="MBK1657252.1"/>
    </source>
</evidence>
<accession>A0ABS1CS23</accession>
<dbReference type="Gene3D" id="1.10.3480.10">
    <property type="entry name" value="TorD-like"/>
    <property type="match status" value="1"/>
</dbReference>